<reference evidence="1 2" key="1">
    <citation type="submission" date="2024-07" db="EMBL/GenBank/DDBJ databases">
        <title>Chromosome-level genome assembly of the water stick insect Ranatra chinensis (Heteroptera: Nepidae).</title>
        <authorList>
            <person name="Liu X."/>
        </authorList>
    </citation>
    <scope>NUCLEOTIDE SEQUENCE [LARGE SCALE GENOMIC DNA]</scope>
    <source>
        <strain evidence="1">Cailab_2021Rc</strain>
        <tissue evidence="1">Muscle</tissue>
    </source>
</reference>
<sequence>MLKRTELALELISEFIFNDDGKGYRKKAGPTSPLALGLAIRLVEHHFLLLPSNAPDTLDLPTLSPLFTAHFLTAATAVYGFSEKNENIAPPHKHLLEIISRWIEENPTVCISPLLNDLQPVLPQGAIPMPATTPCAGLFRFVSFQ</sequence>
<dbReference type="EMBL" id="JBFDAA010000009">
    <property type="protein sequence ID" value="KAL1128849.1"/>
    <property type="molecule type" value="Genomic_DNA"/>
</dbReference>
<evidence type="ECO:0000313" key="2">
    <source>
        <dbReference type="Proteomes" id="UP001558652"/>
    </source>
</evidence>
<keyword evidence="2" id="KW-1185">Reference proteome</keyword>
<protein>
    <submittedName>
        <fullName evidence="1">Uncharacterized protein</fullName>
    </submittedName>
</protein>
<accession>A0ABD0Z089</accession>
<comment type="caution">
    <text evidence="1">The sequence shown here is derived from an EMBL/GenBank/DDBJ whole genome shotgun (WGS) entry which is preliminary data.</text>
</comment>
<dbReference type="Proteomes" id="UP001558652">
    <property type="component" value="Unassembled WGS sequence"/>
</dbReference>
<proteinExistence type="predicted"/>
<name>A0ABD0Z089_9HEMI</name>
<dbReference type="Pfam" id="PF14964">
    <property type="entry name" value="INTS15"/>
    <property type="match status" value="1"/>
</dbReference>
<dbReference type="InterPro" id="IPR027844">
    <property type="entry name" value="INTS15"/>
</dbReference>
<evidence type="ECO:0000313" key="1">
    <source>
        <dbReference type="EMBL" id="KAL1128849.1"/>
    </source>
</evidence>
<organism evidence="1 2">
    <name type="scientific">Ranatra chinensis</name>
    <dbReference type="NCBI Taxonomy" id="642074"/>
    <lineage>
        <taxon>Eukaryota</taxon>
        <taxon>Metazoa</taxon>
        <taxon>Ecdysozoa</taxon>
        <taxon>Arthropoda</taxon>
        <taxon>Hexapoda</taxon>
        <taxon>Insecta</taxon>
        <taxon>Pterygota</taxon>
        <taxon>Neoptera</taxon>
        <taxon>Paraneoptera</taxon>
        <taxon>Hemiptera</taxon>
        <taxon>Heteroptera</taxon>
        <taxon>Panheteroptera</taxon>
        <taxon>Nepomorpha</taxon>
        <taxon>Nepidae</taxon>
        <taxon>Ranatrinae</taxon>
        <taxon>Ranatra</taxon>
    </lineage>
</organism>
<dbReference type="PANTHER" id="PTHR14540">
    <property type="entry name" value="INTEGRATOR COMPLEX SUBUNIT 15"/>
    <property type="match status" value="1"/>
</dbReference>
<dbReference type="AlphaFoldDB" id="A0ABD0Z089"/>
<gene>
    <name evidence="1" type="ORF">AAG570_013383</name>
</gene>
<dbReference type="PANTHER" id="PTHR14540:SF2">
    <property type="entry name" value="INTEGRATOR COMPLEX SUBUNIT 15"/>
    <property type="match status" value="1"/>
</dbReference>